<dbReference type="SUPFAM" id="SSF49344">
    <property type="entry name" value="CBD9-like"/>
    <property type="match status" value="1"/>
</dbReference>
<keyword evidence="1" id="KW-0812">Transmembrane</keyword>
<accession>A0ABZ0RPM7</accession>
<name>A0ABZ0RPM7_9BACT</name>
<keyword evidence="1" id="KW-1133">Transmembrane helix</keyword>
<evidence type="ECO:0000313" key="4">
    <source>
        <dbReference type="Proteomes" id="UP001324993"/>
    </source>
</evidence>
<keyword evidence="4" id="KW-1185">Reference proteome</keyword>
<feature type="transmembrane region" description="Helical" evidence="1">
    <location>
        <begin position="7"/>
        <end position="28"/>
    </location>
</feature>
<dbReference type="SUPFAM" id="SSF51445">
    <property type="entry name" value="(Trans)glycosidases"/>
    <property type="match status" value="1"/>
</dbReference>
<evidence type="ECO:0000256" key="1">
    <source>
        <dbReference type="SAM" id="Phobius"/>
    </source>
</evidence>
<dbReference type="Pfam" id="PF06452">
    <property type="entry name" value="CBM9_1"/>
    <property type="match status" value="1"/>
</dbReference>
<dbReference type="InterPro" id="IPR010502">
    <property type="entry name" value="Carb-bd_dom_fam9"/>
</dbReference>
<organism evidence="3 4">
    <name type="scientific">Coraliomargarita algicola</name>
    <dbReference type="NCBI Taxonomy" id="3092156"/>
    <lineage>
        <taxon>Bacteria</taxon>
        <taxon>Pseudomonadati</taxon>
        <taxon>Verrucomicrobiota</taxon>
        <taxon>Opitutia</taxon>
        <taxon>Puniceicoccales</taxon>
        <taxon>Coraliomargaritaceae</taxon>
        <taxon>Coraliomargarita</taxon>
    </lineage>
</organism>
<dbReference type="InterPro" id="IPR017853">
    <property type="entry name" value="GH"/>
</dbReference>
<dbReference type="EMBL" id="CP138858">
    <property type="protein sequence ID" value="WPJ96925.1"/>
    <property type="molecule type" value="Genomic_DNA"/>
</dbReference>
<proteinExistence type="predicted"/>
<feature type="domain" description="Carbohydrate-binding" evidence="2">
    <location>
        <begin position="1150"/>
        <end position="1312"/>
    </location>
</feature>
<dbReference type="Gene3D" id="3.20.20.80">
    <property type="entry name" value="Glycosidases"/>
    <property type="match status" value="1"/>
</dbReference>
<sequence length="1345" mass="151241">MYIINRSILSVSILIVNYAFMPLGYGIGTGHNDNPPLPVIEPYLDNNKVVAAEPTLSTYVLHNYHEDNTNSTFGVYRAGNKEVRVMTLKKRPSDLGIYIFINDTDVGLIKLWGSNENGSGYPYQSIPGKPAQLEFDVEQGLSTLSKYYLDSNGVEKEFTCTLSILDDGRIAIDYDDAAPWLLLVDEYRDTSIAFEEETLSLVPRSDLIEKTQVDHKDSHSGQFTYNVDEPTKSYSIDFQNLSGRISERVVVNAKSKAESYFLAYHAQPSGTKKRIYIDFGEVSADRENAPPAIGGIDFWKLDAMHVPVSPTRNIMPNPSFEQGLRYWSWATYRGASYNPADKNQTEVVDGGLFGSKALLFRQPKGTANSTSFPMALDQGAMYTLSFYAKAQKNAGSFSIFPINAAKGGTMPNWYPKDASYSVTNEWQRFSKTFIADDKGIFLVLRGGSGDAILLDGLQLEKGEEPSEFVSAPIEGYLTTSNPDNDLVKGSPIEAQMRLTGTPGTSGQVVITAKNAFRETVHKGTYTMHIGEDGIQNIPLIFDAKRFGEGIFVVQAEYQVGEHPPYYDYYRLSIMTPLENTHATKNLFSATAAGPDFFRIWRAEDGARKYREWGFGSVVKQIPIKTDSSDPAEIAELEMMQKNRIQNLFTGIYKLKKQYGMGAYYKDWKAITPEVEKQIEEDAYNMVKGAQLDTYQYFGFGNEEELGYLISNKLFDEYVKAQHATYRGVKRANPNALVAPTSGPSGYNILRGYDEMEGYLKAAEKAGFRYDAIAIHPYLNGNKGWLTNNDRDTETARLIEQMKRHGYGKDVPILYNEGGNICHMNVPQWATETNDGYHSGKLSYDFSNKEIMQAATYARQFIIDLKYWPQVQQSNIWTSPVYFDQYLTPLLLAKAVNTLGHHMGYVEFQEDIKPYAGIRGYAFKLEDGSGLAPIWCVDAAIEQGYKKGPEIRVKFTQEVSFIDMMGNQRAAQPDPDGYTTLPLTPMPLLIKAQDVDALADSLLHCQLADAQSMIATVIAPDNDGSHTITVENQTSLPQAGKIKIDGHEIPYELAGNAKQSYRVDNSSMGNQSGTLYEYATQYSIVPEKGDVFTKDWEMDYFYVPYSATTPDWDAIPAIPLPSKYNPIRLKRVIDEETGRQRDIKVKTDDKGALDVSAKFKMAWDENQLYIRVEVTDDHYVRYPEVWEIATAAKALYKHDGSLEVYFDCGANGRINLNNSYDTDDYRFDFSVNPDYQNGRGMVYRLQQVDHQLAGGVDMPSKDEAADNVGCEFQFTETGYTYTLTFQQRYIEPLWLQEGVIAGFSLFVHDRDNPDDRLDSKGLSLSTKDGEHPQGQAKLWPLMILKK</sequence>
<dbReference type="CDD" id="cd00241">
    <property type="entry name" value="DOMON_like"/>
    <property type="match status" value="1"/>
</dbReference>
<evidence type="ECO:0000259" key="2">
    <source>
        <dbReference type="Pfam" id="PF06452"/>
    </source>
</evidence>
<evidence type="ECO:0000313" key="3">
    <source>
        <dbReference type="EMBL" id="WPJ96925.1"/>
    </source>
</evidence>
<dbReference type="Proteomes" id="UP001324993">
    <property type="component" value="Chromosome"/>
</dbReference>
<keyword evidence="1" id="KW-0472">Membrane</keyword>
<protein>
    <submittedName>
        <fullName evidence="3">Sugar-binding protein</fullName>
    </submittedName>
</protein>
<dbReference type="InterPro" id="IPR008979">
    <property type="entry name" value="Galactose-bd-like_sf"/>
</dbReference>
<dbReference type="Gene3D" id="2.60.40.1190">
    <property type="match status" value="1"/>
</dbReference>
<gene>
    <name evidence="3" type="ORF">SH580_04290</name>
</gene>
<dbReference type="SUPFAM" id="SSF49785">
    <property type="entry name" value="Galactose-binding domain-like"/>
    <property type="match status" value="1"/>
</dbReference>
<dbReference type="RefSeq" id="WP_319833782.1">
    <property type="nucleotide sequence ID" value="NZ_CP138858.1"/>
</dbReference>
<dbReference type="Gene3D" id="2.60.120.260">
    <property type="entry name" value="Galactose-binding domain-like"/>
    <property type="match status" value="1"/>
</dbReference>
<reference evidence="3 4" key="1">
    <citation type="submission" date="2023-11" db="EMBL/GenBank/DDBJ databases">
        <title>Coraliomargarita sp. nov., isolated from marine algae.</title>
        <authorList>
            <person name="Lee J.K."/>
            <person name="Baek J.H."/>
            <person name="Kim J.M."/>
            <person name="Choi D.G."/>
            <person name="Jeon C.O."/>
        </authorList>
    </citation>
    <scope>NUCLEOTIDE SEQUENCE [LARGE SCALE GENOMIC DNA]</scope>
    <source>
        <strain evidence="3 4">J2-16</strain>
    </source>
</reference>